<dbReference type="AlphaFoldDB" id="A0AA36H8D8"/>
<protein>
    <recommendedName>
        <fullName evidence="1">FBXO47 ARM repeats region domain-containing protein</fullName>
    </recommendedName>
</protein>
<dbReference type="InterPro" id="IPR038946">
    <property type="entry name" value="FBXO47"/>
</dbReference>
<reference evidence="2" key="1">
    <citation type="submission" date="2023-07" db="EMBL/GenBank/DDBJ databases">
        <authorList>
            <consortium name="CYATHOMIX"/>
        </authorList>
    </citation>
    <scope>NUCLEOTIDE SEQUENCE</scope>
    <source>
        <strain evidence="2">N/A</strain>
    </source>
</reference>
<dbReference type="InterPro" id="IPR056622">
    <property type="entry name" value="ARM_FBXO47"/>
</dbReference>
<name>A0AA36H8D8_CYLNA</name>
<proteinExistence type="predicted"/>
<gene>
    <name evidence="2" type="ORF">CYNAS_LOCUS17547</name>
</gene>
<evidence type="ECO:0000259" key="1">
    <source>
        <dbReference type="Pfam" id="PF24467"/>
    </source>
</evidence>
<evidence type="ECO:0000313" key="2">
    <source>
        <dbReference type="EMBL" id="CAJ0605564.1"/>
    </source>
</evidence>
<dbReference type="Proteomes" id="UP001176961">
    <property type="component" value="Unassembled WGS sequence"/>
</dbReference>
<organism evidence="2 3">
    <name type="scientific">Cylicocyclus nassatus</name>
    <name type="common">Nematode worm</name>
    <dbReference type="NCBI Taxonomy" id="53992"/>
    <lineage>
        <taxon>Eukaryota</taxon>
        <taxon>Metazoa</taxon>
        <taxon>Ecdysozoa</taxon>
        <taxon>Nematoda</taxon>
        <taxon>Chromadorea</taxon>
        <taxon>Rhabditida</taxon>
        <taxon>Rhabditina</taxon>
        <taxon>Rhabditomorpha</taxon>
        <taxon>Strongyloidea</taxon>
        <taxon>Strongylidae</taxon>
        <taxon>Cylicocyclus</taxon>
    </lineage>
</organism>
<keyword evidence="3" id="KW-1185">Reference proteome</keyword>
<comment type="caution">
    <text evidence="2">The sequence shown here is derived from an EMBL/GenBank/DDBJ whole genome shotgun (WGS) entry which is preliminary data.</text>
</comment>
<sequence>MARHRTSPASSSNQHRTSGIIERVSPKITAFFPVHKHGHERTIDVIGKRLRSGVVLRDASVSPAMTVEKTFKCSRRSSAYGAAHASNSKAVAADVKCTSSGFGFFGKMPANLHWSVFDGIDVKCLCSLAMTSSALNSALLKYIDSRHFLHRIQRESKAFFMVEGDCKERFFTTEDPFYCYGTLLKSASVCFPTKKRITILMTFFRKALDYGIECRGLGRILHTMCSNWAFSECKKVIDAVLLSTKGRLEHILKKIENSRSIETLSEVITEFRGTFLPLLLSGRDAKYEGGDAEYAFWLSAVMRCSPKAEAQSKLLMMLFGPVTSHSGTINWRLFCDETIMTYNEAEKTIKPLSDALTVLMRTKQIAGFPNPWNQHDIFNIVEELSTTPEPWAFENFAFLLLFCPSLIPISLTARLENNYAGEACMMFHTFASMSQRWNSDICDVLRQPITQAMRSLGAERGRMFFNLICDSYAEQLKLFSQRGRGGADDLSAFISSHAAVRPILQLISESLW</sequence>
<dbReference type="Pfam" id="PF24467">
    <property type="entry name" value="ARM_FBXO47"/>
    <property type="match status" value="1"/>
</dbReference>
<accession>A0AA36H8D8</accession>
<feature type="domain" description="FBXO47 ARM repeats region" evidence="1">
    <location>
        <begin position="267"/>
        <end position="483"/>
    </location>
</feature>
<dbReference type="EMBL" id="CATQJL010000316">
    <property type="protein sequence ID" value="CAJ0605564.1"/>
    <property type="molecule type" value="Genomic_DNA"/>
</dbReference>
<dbReference type="PANTHER" id="PTHR34098">
    <property type="entry name" value="F-BOX ONLY PROTEIN 47"/>
    <property type="match status" value="1"/>
</dbReference>
<evidence type="ECO:0000313" key="3">
    <source>
        <dbReference type="Proteomes" id="UP001176961"/>
    </source>
</evidence>
<dbReference type="PANTHER" id="PTHR34098:SF1">
    <property type="entry name" value="F-BOX ONLY PROTEIN 47"/>
    <property type="match status" value="1"/>
</dbReference>